<dbReference type="PANTHER" id="PTHR11814">
    <property type="entry name" value="SULFATE TRANSPORTER"/>
    <property type="match status" value="1"/>
</dbReference>
<evidence type="ECO:0000256" key="5">
    <source>
        <dbReference type="SAM" id="MobiDB-lite"/>
    </source>
</evidence>
<feature type="domain" description="STAS" evidence="7">
    <location>
        <begin position="354"/>
        <end position="479"/>
    </location>
</feature>
<feature type="transmembrane region" description="Helical" evidence="6">
    <location>
        <begin position="77"/>
        <end position="99"/>
    </location>
</feature>
<dbReference type="CDD" id="cd07042">
    <property type="entry name" value="STAS_SulP_like_sulfate_transporter"/>
    <property type="match status" value="1"/>
</dbReference>
<evidence type="ECO:0000256" key="2">
    <source>
        <dbReference type="ARBA" id="ARBA00022692"/>
    </source>
</evidence>
<dbReference type="GeneID" id="25275721"/>
<dbReference type="HOGENOM" id="CLU_003182_8_2_1"/>
<accession>A0A072PSV0</accession>
<evidence type="ECO:0000256" key="6">
    <source>
        <dbReference type="SAM" id="Phobius"/>
    </source>
</evidence>
<feature type="compositionally biased region" description="Basic and acidic residues" evidence="5">
    <location>
        <begin position="520"/>
        <end position="543"/>
    </location>
</feature>
<feature type="compositionally biased region" description="Polar residues" evidence="5">
    <location>
        <begin position="509"/>
        <end position="519"/>
    </location>
</feature>
<dbReference type="VEuPathDB" id="FungiDB:A1O9_00770"/>
<reference evidence="8 9" key="1">
    <citation type="submission" date="2013-03" db="EMBL/GenBank/DDBJ databases">
        <title>The Genome Sequence of Exophiala aquamarina CBS 119918.</title>
        <authorList>
            <consortium name="The Broad Institute Genomics Platform"/>
            <person name="Cuomo C."/>
            <person name="de Hoog S."/>
            <person name="Gorbushina A."/>
            <person name="Walker B."/>
            <person name="Young S.K."/>
            <person name="Zeng Q."/>
            <person name="Gargeya S."/>
            <person name="Fitzgerald M."/>
            <person name="Haas B."/>
            <person name="Abouelleil A."/>
            <person name="Allen A.W."/>
            <person name="Alvarado L."/>
            <person name="Arachchi H.M."/>
            <person name="Berlin A.M."/>
            <person name="Chapman S.B."/>
            <person name="Gainer-Dewar J."/>
            <person name="Goldberg J."/>
            <person name="Griggs A."/>
            <person name="Gujja S."/>
            <person name="Hansen M."/>
            <person name="Howarth C."/>
            <person name="Imamovic A."/>
            <person name="Ireland A."/>
            <person name="Larimer J."/>
            <person name="McCowan C."/>
            <person name="Murphy C."/>
            <person name="Pearson M."/>
            <person name="Poon T.W."/>
            <person name="Priest M."/>
            <person name="Roberts A."/>
            <person name="Saif S."/>
            <person name="Shea T."/>
            <person name="Sisk P."/>
            <person name="Sykes S."/>
            <person name="Wortman J."/>
            <person name="Nusbaum C."/>
            <person name="Birren B."/>
        </authorList>
    </citation>
    <scope>NUCLEOTIDE SEQUENCE [LARGE SCALE GENOMIC DNA]</scope>
    <source>
        <strain evidence="8 9">CBS 119918</strain>
    </source>
</reference>
<keyword evidence="4 6" id="KW-0472">Membrane</keyword>
<comment type="caution">
    <text evidence="8">The sequence shown here is derived from an EMBL/GenBank/DDBJ whole genome shotgun (WGS) entry which is preliminary data.</text>
</comment>
<feature type="transmembrane region" description="Helical" evidence="6">
    <location>
        <begin position="263"/>
        <end position="280"/>
    </location>
</feature>
<dbReference type="AlphaFoldDB" id="A0A072PSV0"/>
<gene>
    <name evidence="8" type="ORF">A1O9_00770</name>
</gene>
<dbReference type="RefSeq" id="XP_013265387.1">
    <property type="nucleotide sequence ID" value="XM_013409933.1"/>
</dbReference>
<evidence type="ECO:0000256" key="3">
    <source>
        <dbReference type="ARBA" id="ARBA00022989"/>
    </source>
</evidence>
<keyword evidence="9" id="KW-1185">Reference proteome</keyword>
<evidence type="ECO:0000259" key="7">
    <source>
        <dbReference type="PROSITE" id="PS50801"/>
    </source>
</evidence>
<evidence type="ECO:0000313" key="8">
    <source>
        <dbReference type="EMBL" id="KEF62797.1"/>
    </source>
</evidence>
<dbReference type="Proteomes" id="UP000027920">
    <property type="component" value="Unassembled WGS sequence"/>
</dbReference>
<protein>
    <submittedName>
        <fullName evidence="8">SulP family sulfate permease</fullName>
    </submittedName>
</protein>
<dbReference type="OrthoDB" id="288203at2759"/>
<feature type="transmembrane region" description="Helical" evidence="6">
    <location>
        <begin position="174"/>
        <end position="193"/>
    </location>
</feature>
<dbReference type="InterPro" id="IPR001902">
    <property type="entry name" value="SLC26A/SulP_fam"/>
</dbReference>
<keyword evidence="2 6" id="KW-0812">Transmembrane</keyword>
<comment type="subcellular location">
    <subcellularLocation>
        <location evidence="1">Membrane</location>
        <topology evidence="1">Multi-pass membrane protein</topology>
    </subcellularLocation>
</comment>
<dbReference type="InterPro" id="IPR002645">
    <property type="entry name" value="STAS_dom"/>
</dbReference>
<evidence type="ECO:0000313" key="9">
    <source>
        <dbReference type="Proteomes" id="UP000027920"/>
    </source>
</evidence>
<dbReference type="InterPro" id="IPR036513">
    <property type="entry name" value="STAS_dom_sf"/>
</dbReference>
<organism evidence="8 9">
    <name type="scientific">Exophiala aquamarina CBS 119918</name>
    <dbReference type="NCBI Taxonomy" id="1182545"/>
    <lineage>
        <taxon>Eukaryota</taxon>
        <taxon>Fungi</taxon>
        <taxon>Dikarya</taxon>
        <taxon>Ascomycota</taxon>
        <taxon>Pezizomycotina</taxon>
        <taxon>Eurotiomycetes</taxon>
        <taxon>Chaetothyriomycetidae</taxon>
        <taxon>Chaetothyriales</taxon>
        <taxon>Herpotrichiellaceae</taxon>
        <taxon>Exophiala</taxon>
    </lineage>
</organism>
<feature type="transmembrane region" description="Helical" evidence="6">
    <location>
        <begin position="46"/>
        <end position="65"/>
    </location>
</feature>
<feature type="region of interest" description="Disordered" evidence="5">
    <location>
        <begin position="509"/>
        <end position="543"/>
    </location>
</feature>
<proteinExistence type="predicted"/>
<feature type="transmembrane region" description="Helical" evidence="6">
    <location>
        <begin position="205"/>
        <end position="226"/>
    </location>
</feature>
<name>A0A072PSV0_9EURO</name>
<dbReference type="Pfam" id="PF00916">
    <property type="entry name" value="Sulfate_transp"/>
    <property type="match status" value="1"/>
</dbReference>
<dbReference type="STRING" id="1182545.A0A072PSV0"/>
<evidence type="ECO:0000256" key="1">
    <source>
        <dbReference type="ARBA" id="ARBA00004141"/>
    </source>
</evidence>
<dbReference type="EMBL" id="AMGV01000001">
    <property type="protein sequence ID" value="KEF62797.1"/>
    <property type="molecule type" value="Genomic_DNA"/>
</dbReference>
<dbReference type="GO" id="GO:0055085">
    <property type="term" value="P:transmembrane transport"/>
    <property type="evidence" value="ECO:0007669"/>
    <property type="project" value="InterPro"/>
</dbReference>
<dbReference type="InterPro" id="IPR011547">
    <property type="entry name" value="SLC26A/SulP_dom"/>
</dbReference>
<dbReference type="PROSITE" id="PS50801">
    <property type="entry name" value="STAS"/>
    <property type="match status" value="1"/>
</dbReference>
<keyword evidence="3 6" id="KW-1133">Transmembrane helix</keyword>
<dbReference type="FunFam" id="3.30.750.24:FF:000024">
    <property type="entry name" value="Sulfate permease 2"/>
    <property type="match status" value="1"/>
</dbReference>
<sequence>MTGAAISIAVGQVPALLGIRRINTREAAYLVLINTLKALPKAKVDAAIGLSALFLLYVVKYFCTFMQKKQLNQKKTWFFISTLRMSFVILLYTLISWLANRHINGDASKAKFRILGRVPRGFQHAGAPVINTRLIGLFSSDLPASLIVLVIEHIAISKSFGRINNYTIDPFQELVALGFTNLLGPFLGGYPATGSFSRTAIKSKAGVRTPLAGVFTAVIVLLALYALTSVFFYIPMSSLAGLIIHAVGDLITHPNVVYRFWEISPLEVIIFFAGVLLTIFTNIENGIYLTIAASATLLLFRVAKAKGNFLDRVRIHYVSGEELLREAERKAEAFLPLEHQDGSNPDIEVETPFPGIFIYRFSEGFTYPNQAHYLDNLTTQVLKATRRMQLGNYAKLGDRPWNDPGPRRGEQVNLDDQRPILRAIVLDFSSVNHVDVTSIQGLIDVRNQLDRHAASELVEWHIANINSRWTKRALAAAGFRYPTEDFINQAGQWKPAYGVAETFGYRVGESSSSDLSETQVEARKTRSRDIEQAPEADHPNREIHDRVDEHFQSKGKLSSVHGVNRPFFHVDLSVAVHAAINNAERKVSSGPRFSVSGERLISEEDRIVVHEDDIKTA</sequence>
<feature type="transmembrane region" description="Helical" evidence="6">
    <location>
        <begin position="286"/>
        <end position="303"/>
    </location>
</feature>
<dbReference type="Gene3D" id="3.30.750.24">
    <property type="entry name" value="STAS domain"/>
    <property type="match status" value="1"/>
</dbReference>
<dbReference type="GO" id="GO:0016020">
    <property type="term" value="C:membrane"/>
    <property type="evidence" value="ECO:0007669"/>
    <property type="project" value="UniProtKB-SubCell"/>
</dbReference>
<dbReference type="Pfam" id="PF01740">
    <property type="entry name" value="STAS"/>
    <property type="match status" value="1"/>
</dbReference>
<evidence type="ECO:0000256" key="4">
    <source>
        <dbReference type="ARBA" id="ARBA00023136"/>
    </source>
</evidence>